<evidence type="ECO:0008006" key="5">
    <source>
        <dbReference type="Google" id="ProtNLM"/>
    </source>
</evidence>
<feature type="transmembrane region" description="Helical" evidence="2">
    <location>
        <begin position="158"/>
        <end position="178"/>
    </location>
</feature>
<keyword evidence="2" id="KW-0812">Transmembrane</keyword>
<keyword evidence="1" id="KW-0175">Coiled coil</keyword>
<protein>
    <recommendedName>
        <fullName evidence="5">SH3 domain-containing protein</fullName>
    </recommendedName>
</protein>
<sequence>MTEQEINEQLEKEVLRLTAILDQASLSSTINKRIFFEQNQLNQALAEIDTTVQELGLKILDISNSLKLKSDDDDKKLDWLNESFDDLRKLKKDLNLQSTNLANELKKVQNNIALLSAKNEDIEKKLIVAENGMSETEENTSKILELNRKIDNVIGKKNYATSLFFSVLVVAIIIFFLWNTRLSNSIDEYKVSTITFSQSIAKQKARTQDLESRLKKMEEFPDPIPSNTIESNSISISKEPIKISQLKVRATLWNDSNLPKMESIESFDQGTKVYVLSEPIKTYDRSMIKVRIEGKEGYIFSSSIFK</sequence>
<evidence type="ECO:0000256" key="2">
    <source>
        <dbReference type="SAM" id="Phobius"/>
    </source>
</evidence>
<accession>A0A419W4Q8</accession>
<comment type="caution">
    <text evidence="3">The sequence shown here is derived from an EMBL/GenBank/DDBJ whole genome shotgun (WGS) entry which is preliminary data.</text>
</comment>
<reference evidence="3 4" key="1">
    <citation type="submission" date="2018-09" db="EMBL/GenBank/DDBJ databases">
        <title>Genomic Encyclopedia of Archaeal and Bacterial Type Strains, Phase II (KMG-II): from individual species to whole genera.</title>
        <authorList>
            <person name="Goeker M."/>
        </authorList>
    </citation>
    <scope>NUCLEOTIDE SEQUENCE [LARGE SCALE GENOMIC DNA]</scope>
    <source>
        <strain evidence="3 4">DSM 27148</strain>
    </source>
</reference>
<proteinExistence type="predicted"/>
<evidence type="ECO:0000256" key="1">
    <source>
        <dbReference type="SAM" id="Coils"/>
    </source>
</evidence>
<evidence type="ECO:0000313" key="4">
    <source>
        <dbReference type="Proteomes" id="UP000283387"/>
    </source>
</evidence>
<dbReference type="Proteomes" id="UP000283387">
    <property type="component" value="Unassembled WGS sequence"/>
</dbReference>
<feature type="coiled-coil region" evidence="1">
    <location>
        <begin position="91"/>
        <end position="139"/>
    </location>
</feature>
<name>A0A419W4Q8_9BACT</name>
<organism evidence="3 4">
    <name type="scientific">Mangrovibacterium diazotrophicum</name>
    <dbReference type="NCBI Taxonomy" id="1261403"/>
    <lineage>
        <taxon>Bacteria</taxon>
        <taxon>Pseudomonadati</taxon>
        <taxon>Bacteroidota</taxon>
        <taxon>Bacteroidia</taxon>
        <taxon>Marinilabiliales</taxon>
        <taxon>Prolixibacteraceae</taxon>
        <taxon>Mangrovibacterium</taxon>
    </lineage>
</organism>
<gene>
    <name evidence="3" type="ORF">BC643_0776</name>
</gene>
<dbReference type="EMBL" id="RAPN01000001">
    <property type="protein sequence ID" value="RKD90437.1"/>
    <property type="molecule type" value="Genomic_DNA"/>
</dbReference>
<dbReference type="AlphaFoldDB" id="A0A419W4Q8"/>
<keyword evidence="2" id="KW-1133">Transmembrane helix</keyword>
<keyword evidence="2" id="KW-0472">Membrane</keyword>
<evidence type="ECO:0000313" key="3">
    <source>
        <dbReference type="EMBL" id="RKD90437.1"/>
    </source>
</evidence>
<dbReference type="RefSeq" id="WP_120271843.1">
    <property type="nucleotide sequence ID" value="NZ_RAPN01000001.1"/>
</dbReference>
<keyword evidence="4" id="KW-1185">Reference proteome</keyword>